<feature type="signal peptide" evidence="1">
    <location>
        <begin position="1"/>
        <end position="22"/>
    </location>
</feature>
<dbReference type="GeneTree" id="ENSGT00390000006073"/>
<feature type="chain" id="PRO_5003345329" evidence="1">
    <location>
        <begin position="23"/>
        <end position="72"/>
    </location>
</feature>
<reference evidence="2" key="2">
    <citation type="submission" date="2025-08" db="UniProtKB">
        <authorList>
            <consortium name="Ensembl"/>
        </authorList>
    </citation>
    <scope>IDENTIFICATION</scope>
</reference>
<reference evidence="3" key="1">
    <citation type="journal article" date="2002" name="Science">
        <title>The draft genome of Ciona intestinalis: insights into chordate and vertebrate origins.</title>
        <authorList>
            <person name="Dehal P."/>
            <person name="Satou Y."/>
            <person name="Campbell R.K."/>
            <person name="Chapman J."/>
            <person name="Degnan B."/>
            <person name="De Tomaso A."/>
            <person name="Davidson B."/>
            <person name="Di Gregorio A."/>
            <person name="Gelpke M."/>
            <person name="Goodstein D.M."/>
            <person name="Harafuji N."/>
            <person name="Hastings K.E."/>
            <person name="Ho I."/>
            <person name="Hotta K."/>
            <person name="Huang W."/>
            <person name="Kawashima T."/>
            <person name="Lemaire P."/>
            <person name="Martinez D."/>
            <person name="Meinertzhagen I.A."/>
            <person name="Necula S."/>
            <person name="Nonaka M."/>
            <person name="Putnam N."/>
            <person name="Rash S."/>
            <person name="Saiga H."/>
            <person name="Satake M."/>
            <person name="Terry A."/>
            <person name="Yamada L."/>
            <person name="Wang H.G."/>
            <person name="Awazu S."/>
            <person name="Azumi K."/>
            <person name="Boore J."/>
            <person name="Branno M."/>
            <person name="Chin-Bow S."/>
            <person name="DeSantis R."/>
            <person name="Doyle S."/>
            <person name="Francino P."/>
            <person name="Keys D.N."/>
            <person name="Haga S."/>
            <person name="Hayashi H."/>
            <person name="Hino K."/>
            <person name="Imai K.S."/>
            <person name="Inaba K."/>
            <person name="Kano S."/>
            <person name="Kobayashi K."/>
            <person name="Kobayashi M."/>
            <person name="Lee B.I."/>
            <person name="Makabe K.W."/>
            <person name="Manohar C."/>
            <person name="Matassi G."/>
            <person name="Medina M."/>
            <person name="Mochizuki Y."/>
            <person name="Mount S."/>
            <person name="Morishita T."/>
            <person name="Miura S."/>
            <person name="Nakayama A."/>
            <person name="Nishizaka S."/>
            <person name="Nomoto H."/>
            <person name="Ohta F."/>
            <person name="Oishi K."/>
            <person name="Rigoutsos I."/>
            <person name="Sano M."/>
            <person name="Sasaki A."/>
            <person name="Sasakura Y."/>
            <person name="Shoguchi E."/>
            <person name="Shin-i T."/>
            <person name="Spagnuolo A."/>
            <person name="Stainier D."/>
            <person name="Suzuki M.M."/>
            <person name="Tassy O."/>
            <person name="Takatori N."/>
            <person name="Tokuoka M."/>
            <person name="Yagi K."/>
            <person name="Yoshizaki F."/>
            <person name="Wada S."/>
            <person name="Zhang C."/>
            <person name="Hyatt P.D."/>
            <person name="Larimer F."/>
            <person name="Detter C."/>
            <person name="Doggett N."/>
            <person name="Glavina T."/>
            <person name="Hawkins T."/>
            <person name="Richardson P."/>
            <person name="Lucas S."/>
            <person name="Kohara Y."/>
            <person name="Levine M."/>
            <person name="Satoh N."/>
            <person name="Rokhsar D.S."/>
        </authorList>
    </citation>
    <scope>NUCLEOTIDE SEQUENCE [LARGE SCALE GENOMIC DNA]</scope>
</reference>
<reference evidence="2" key="3">
    <citation type="submission" date="2025-09" db="UniProtKB">
        <authorList>
            <consortium name="Ensembl"/>
        </authorList>
    </citation>
    <scope>IDENTIFICATION</scope>
</reference>
<protein>
    <submittedName>
        <fullName evidence="2">Uncharacterized protein</fullName>
    </submittedName>
</protein>
<proteinExistence type="predicted"/>
<dbReference type="Ensembl" id="ENSCINT00000005740.3">
    <property type="protein sequence ID" value="ENSCINP00000005740.3"/>
    <property type="gene ID" value="ENSCING00000002809.3"/>
</dbReference>
<keyword evidence="1" id="KW-0732">Signal</keyword>
<evidence type="ECO:0000313" key="3">
    <source>
        <dbReference type="Proteomes" id="UP000008144"/>
    </source>
</evidence>
<sequence length="72" mass="8274">MNKSALLLLLVIGLLVLTEIEAASVPESMGPHWVHSRRRAPLVNNRRRWNWNQAPKADELADMQEAVDRFLQ</sequence>
<organism evidence="2 3">
    <name type="scientific">Ciona intestinalis</name>
    <name type="common">Transparent sea squirt</name>
    <name type="synonym">Ascidia intestinalis</name>
    <dbReference type="NCBI Taxonomy" id="7719"/>
    <lineage>
        <taxon>Eukaryota</taxon>
        <taxon>Metazoa</taxon>
        <taxon>Chordata</taxon>
        <taxon>Tunicata</taxon>
        <taxon>Ascidiacea</taxon>
        <taxon>Phlebobranchia</taxon>
        <taxon>Cionidae</taxon>
        <taxon>Ciona</taxon>
    </lineage>
</organism>
<accession>F6XM80</accession>
<evidence type="ECO:0000313" key="2">
    <source>
        <dbReference type="Ensembl" id="ENSCINP00000005740.3"/>
    </source>
</evidence>
<name>F6XM80_CIOIN</name>
<dbReference type="HOGENOM" id="CLU_180895_1_1_1"/>
<evidence type="ECO:0000256" key="1">
    <source>
        <dbReference type="SAM" id="SignalP"/>
    </source>
</evidence>
<dbReference type="Proteomes" id="UP000008144">
    <property type="component" value="Unassembled WGS sequence"/>
</dbReference>
<keyword evidence="3" id="KW-1185">Reference proteome</keyword>
<dbReference type="AlphaFoldDB" id="F6XM80"/>
<dbReference type="InParanoid" id="F6XM80"/>